<dbReference type="InterPro" id="IPR000073">
    <property type="entry name" value="AB_hydrolase_1"/>
</dbReference>
<feature type="domain" description="AB hydrolase-1" evidence="1">
    <location>
        <begin position="26"/>
        <end position="255"/>
    </location>
</feature>
<dbReference type="InterPro" id="IPR029058">
    <property type="entry name" value="AB_hydrolase_fold"/>
</dbReference>
<dbReference type="PRINTS" id="PR00412">
    <property type="entry name" value="EPOXHYDRLASE"/>
</dbReference>
<dbReference type="Gene3D" id="3.40.50.1820">
    <property type="entry name" value="alpha/beta hydrolase"/>
    <property type="match status" value="1"/>
</dbReference>
<dbReference type="OrthoDB" id="2498029at2759"/>
<evidence type="ECO:0000259" key="1">
    <source>
        <dbReference type="Pfam" id="PF12697"/>
    </source>
</evidence>
<dbReference type="PANTHER" id="PTHR43798:SF5">
    <property type="entry name" value="MONOACYLGLYCEROL LIPASE ABHD6"/>
    <property type="match status" value="1"/>
</dbReference>
<gene>
    <name evidence="2" type="primary">rutD</name>
    <name evidence="2" type="ORF">LOCC1_G003998</name>
</gene>
<proteinExistence type="predicted"/>
<dbReference type="GO" id="GO:0046464">
    <property type="term" value="P:acylglycerol catabolic process"/>
    <property type="evidence" value="ECO:0007669"/>
    <property type="project" value="TreeGrafter"/>
</dbReference>
<evidence type="ECO:0000313" key="2">
    <source>
        <dbReference type="EMBL" id="TVY44119.1"/>
    </source>
</evidence>
<dbReference type="InterPro" id="IPR000639">
    <property type="entry name" value="Epox_hydrolase-like"/>
</dbReference>
<evidence type="ECO:0000313" key="3">
    <source>
        <dbReference type="Proteomes" id="UP000443090"/>
    </source>
</evidence>
<protein>
    <submittedName>
        <fullName evidence="2">Putative aminoacrylate hydrolase</fullName>
    </submittedName>
</protein>
<dbReference type="GO" id="GO:0047372">
    <property type="term" value="F:monoacylglycerol lipase activity"/>
    <property type="evidence" value="ECO:0007669"/>
    <property type="project" value="TreeGrafter"/>
</dbReference>
<comment type="caution">
    <text evidence="2">The sequence shown here is derived from an EMBL/GenBank/DDBJ whole genome shotgun (WGS) entry which is preliminary data.</text>
</comment>
<reference evidence="2 3" key="1">
    <citation type="submission" date="2018-05" db="EMBL/GenBank/DDBJ databases">
        <title>Genome sequencing and assembly of the regulated plant pathogen Lachnellula willkommii and related sister species for the development of diagnostic species identification markers.</title>
        <authorList>
            <person name="Giroux E."/>
            <person name="Bilodeau G."/>
        </authorList>
    </citation>
    <scope>NUCLEOTIDE SEQUENCE [LARGE SCALE GENOMIC DNA]</scope>
    <source>
        <strain evidence="2 3">CBS 160.35</strain>
    </source>
</reference>
<accession>A0A8H8S2C0</accession>
<dbReference type="SUPFAM" id="SSF53474">
    <property type="entry name" value="alpha/beta-Hydrolases"/>
    <property type="match status" value="1"/>
</dbReference>
<dbReference type="AlphaFoldDB" id="A0A8H8S2C0"/>
<dbReference type="GO" id="GO:0016020">
    <property type="term" value="C:membrane"/>
    <property type="evidence" value="ECO:0007669"/>
    <property type="project" value="TreeGrafter"/>
</dbReference>
<dbReference type="PANTHER" id="PTHR43798">
    <property type="entry name" value="MONOACYLGLYCEROL LIPASE"/>
    <property type="match status" value="1"/>
</dbReference>
<name>A0A8H8S2C0_9HELO</name>
<dbReference type="Proteomes" id="UP000443090">
    <property type="component" value="Unassembled WGS sequence"/>
</dbReference>
<organism evidence="2 3">
    <name type="scientific">Lachnellula occidentalis</name>
    <dbReference type="NCBI Taxonomy" id="215460"/>
    <lineage>
        <taxon>Eukaryota</taxon>
        <taxon>Fungi</taxon>
        <taxon>Dikarya</taxon>
        <taxon>Ascomycota</taxon>
        <taxon>Pezizomycotina</taxon>
        <taxon>Leotiomycetes</taxon>
        <taxon>Helotiales</taxon>
        <taxon>Lachnaceae</taxon>
        <taxon>Lachnellula</taxon>
    </lineage>
</organism>
<sequence length="267" mass="28151">MPSKHINGKSLYYTIDEPAQKALATVILIHGLGSSSSYFLPVIPYLNPSIRCIAIDMPGSGLSELGESEQTIDSIVKDVVSLLDALNVKNNVTIVGHSMGGIVASQFAVKHGKRVNGVVLIGPVNPSDAISQVFATRIEAVKQDGIEGLAQSIPTAATGALSTPLHHAFIRNLIIRTLPEGYMSLCSVISTAKVPDYGAITVPLLLIAGSDDRTAPMEGCEAIMQRYGSSDGLKSIKVLDGVGHWHCIEAGDVVAKHINDFALSEGV</sequence>
<dbReference type="InterPro" id="IPR050266">
    <property type="entry name" value="AB_hydrolase_sf"/>
</dbReference>
<keyword evidence="3" id="KW-1185">Reference proteome</keyword>
<dbReference type="EMBL" id="QGMI01000249">
    <property type="protein sequence ID" value="TVY44119.1"/>
    <property type="molecule type" value="Genomic_DNA"/>
</dbReference>
<keyword evidence="2" id="KW-0378">Hydrolase</keyword>
<dbReference type="PRINTS" id="PR00111">
    <property type="entry name" value="ABHYDROLASE"/>
</dbReference>
<dbReference type="Pfam" id="PF12697">
    <property type="entry name" value="Abhydrolase_6"/>
    <property type="match status" value="1"/>
</dbReference>